<dbReference type="NCBIfam" id="TIGR02429">
    <property type="entry name" value="pcaI_scoA_fam"/>
    <property type="match status" value="1"/>
</dbReference>
<evidence type="ECO:0000313" key="4">
    <source>
        <dbReference type="EMBL" id="GAA0935072.1"/>
    </source>
</evidence>
<name>A0ABN1PYF8_9PSEU</name>
<evidence type="ECO:0000256" key="2">
    <source>
        <dbReference type="ARBA" id="ARBA00022679"/>
    </source>
</evidence>
<proteinExistence type="inferred from homology"/>
<keyword evidence="2 3" id="KW-0808">Transferase</keyword>
<organism evidence="4 5">
    <name type="scientific">Pseudonocardia zijingensis</name>
    <dbReference type="NCBI Taxonomy" id="153376"/>
    <lineage>
        <taxon>Bacteria</taxon>
        <taxon>Bacillati</taxon>
        <taxon>Actinomycetota</taxon>
        <taxon>Actinomycetes</taxon>
        <taxon>Pseudonocardiales</taxon>
        <taxon>Pseudonocardiaceae</taxon>
        <taxon>Pseudonocardia</taxon>
    </lineage>
</organism>
<dbReference type="InterPro" id="IPR014388">
    <property type="entry name" value="3-oxoacid_CoA-transferase"/>
</dbReference>
<gene>
    <name evidence="4" type="ORF">GCM10009559_26270</name>
</gene>
<protein>
    <submittedName>
        <fullName evidence="4">3-oxoacid CoA-transferase subunit B</fullName>
    </submittedName>
</protein>
<evidence type="ECO:0000256" key="3">
    <source>
        <dbReference type="PIRNR" id="PIRNR000858"/>
    </source>
</evidence>
<dbReference type="PIRSF" id="PIRSF000858">
    <property type="entry name" value="SCOT-t"/>
    <property type="match status" value="1"/>
</dbReference>
<dbReference type="Gene3D" id="3.40.1080.10">
    <property type="entry name" value="Glutaconate Coenzyme A-transferase"/>
    <property type="match status" value="2"/>
</dbReference>
<dbReference type="PANTHER" id="PTHR13707:SF60">
    <property type="entry name" value="ACETATE COA-TRANSFERASE SUBUNIT ALPHA"/>
    <property type="match status" value="1"/>
</dbReference>
<dbReference type="InterPro" id="IPR012792">
    <property type="entry name" value="3-oxoacid_CoA-transf_A"/>
</dbReference>
<dbReference type="SUPFAM" id="SSF100950">
    <property type="entry name" value="NagB/RpiA/CoA transferase-like"/>
    <property type="match status" value="2"/>
</dbReference>
<dbReference type="InterPro" id="IPR004165">
    <property type="entry name" value="CoA_trans_fam_I"/>
</dbReference>
<dbReference type="SMART" id="SM00882">
    <property type="entry name" value="CoA_trans"/>
    <property type="match status" value="2"/>
</dbReference>
<evidence type="ECO:0000313" key="5">
    <source>
        <dbReference type="Proteomes" id="UP001499967"/>
    </source>
</evidence>
<reference evidence="4 5" key="1">
    <citation type="journal article" date="2019" name="Int. J. Syst. Evol. Microbiol.">
        <title>The Global Catalogue of Microorganisms (GCM) 10K type strain sequencing project: providing services to taxonomists for standard genome sequencing and annotation.</title>
        <authorList>
            <consortium name="The Broad Institute Genomics Platform"/>
            <consortium name="The Broad Institute Genome Sequencing Center for Infectious Disease"/>
            <person name="Wu L."/>
            <person name="Ma J."/>
        </authorList>
    </citation>
    <scope>NUCLEOTIDE SEQUENCE [LARGE SCALE GENOMIC DNA]</scope>
    <source>
        <strain evidence="4 5">JCM 11117</strain>
    </source>
</reference>
<dbReference type="Pfam" id="PF01144">
    <property type="entry name" value="CoA_trans"/>
    <property type="match status" value="2"/>
</dbReference>
<dbReference type="InterPro" id="IPR037171">
    <property type="entry name" value="NagB/RpiA_transferase-like"/>
</dbReference>
<comment type="caution">
    <text evidence="4">The sequence shown here is derived from an EMBL/GenBank/DDBJ whole genome shotgun (WGS) entry which is preliminary data.</text>
</comment>
<dbReference type="Proteomes" id="UP001499967">
    <property type="component" value="Unassembled WGS sequence"/>
</dbReference>
<keyword evidence="5" id="KW-1185">Reference proteome</keyword>
<sequence length="452" mass="48095">MDKVCESPEAAIGDLEDGASIAVSGFGRSAGSPVSLLAALDRRGSRELCLVGNTIPPGAVEIVESGRVRHLITSFTSRNGRRSTVDEMISAGKLTFELVPQGTLVERLRAAGAGLGALYTPTGLNTPIADGKDVRYFDGRPYLLETAIRTDYAFISAYRADRLGNVEFRGANQHFGPSFAKAARVAIVEVDEIVDTGELPPERIGLPGIFVSRVVQKTLANDLPKYTPRRRASDVAREYGGKPGWTRVQIAEQAAKLLPDSGYVNLGLGIPSYISSFIADRDIVLHGENGILGYGEIVDDDELYPDVFNASGVPVTPQPGISFFDSVTAFEMVRSGRVHVVALGAYQVDAEGSVANWATPGMAGGGIGGAMDLAASTATVMVLMEHHDSQGRPKVVQRCTYPLTAKSCADIVVTDLAVFRRRNGALAIESVAPGFTADEVWALTEMDPPVRG</sequence>
<evidence type="ECO:0000256" key="1">
    <source>
        <dbReference type="ARBA" id="ARBA00007154"/>
    </source>
</evidence>
<dbReference type="PANTHER" id="PTHR13707">
    <property type="entry name" value="KETOACID-COENZYME A TRANSFERASE"/>
    <property type="match status" value="1"/>
</dbReference>
<dbReference type="RefSeq" id="WP_343941620.1">
    <property type="nucleotide sequence ID" value="NZ_BAAAHP010000075.1"/>
</dbReference>
<comment type="similarity">
    <text evidence="1 3">Belongs to the 3-oxoacid CoA-transferase family.</text>
</comment>
<accession>A0ABN1PYF8</accession>
<dbReference type="EMBL" id="BAAAHP010000075">
    <property type="protein sequence ID" value="GAA0935072.1"/>
    <property type="molecule type" value="Genomic_DNA"/>
</dbReference>